<evidence type="ECO:0008006" key="3">
    <source>
        <dbReference type="Google" id="ProtNLM"/>
    </source>
</evidence>
<keyword evidence="2" id="KW-1185">Reference proteome</keyword>
<evidence type="ECO:0000313" key="1">
    <source>
        <dbReference type="EMBL" id="KAK4571896.1"/>
    </source>
</evidence>
<accession>A0AAN7EHC0</accession>
<sequence length="84" mass="9813">MDERKTCYRGFGFVTLADEISARNASKKVHRILAQKQCYCWQRPIRHLCGLSSIKGKSLRSSLYRVVWATVCRIWSQRNSRIHG</sequence>
<comment type="caution">
    <text evidence="1">The sequence shown here is derived from an EMBL/GenBank/DDBJ whole genome shotgun (WGS) entry which is preliminary data.</text>
</comment>
<dbReference type="Proteomes" id="UP001324115">
    <property type="component" value="Unassembled WGS sequence"/>
</dbReference>
<evidence type="ECO:0000313" key="2">
    <source>
        <dbReference type="Proteomes" id="UP001324115"/>
    </source>
</evidence>
<proteinExistence type="predicted"/>
<name>A0AAN7EHC0_QUERU</name>
<protein>
    <recommendedName>
        <fullName evidence="3">RRM domain-containing protein</fullName>
    </recommendedName>
</protein>
<organism evidence="1 2">
    <name type="scientific">Quercus rubra</name>
    <name type="common">Northern red oak</name>
    <name type="synonym">Quercus borealis</name>
    <dbReference type="NCBI Taxonomy" id="3512"/>
    <lineage>
        <taxon>Eukaryota</taxon>
        <taxon>Viridiplantae</taxon>
        <taxon>Streptophyta</taxon>
        <taxon>Embryophyta</taxon>
        <taxon>Tracheophyta</taxon>
        <taxon>Spermatophyta</taxon>
        <taxon>Magnoliopsida</taxon>
        <taxon>eudicotyledons</taxon>
        <taxon>Gunneridae</taxon>
        <taxon>Pentapetalae</taxon>
        <taxon>rosids</taxon>
        <taxon>fabids</taxon>
        <taxon>Fagales</taxon>
        <taxon>Fagaceae</taxon>
        <taxon>Quercus</taxon>
    </lineage>
</organism>
<dbReference type="EMBL" id="JAXUIC010000009">
    <property type="protein sequence ID" value="KAK4571896.1"/>
    <property type="molecule type" value="Genomic_DNA"/>
</dbReference>
<reference evidence="1 2" key="1">
    <citation type="journal article" date="2023" name="G3 (Bethesda)">
        <title>A haplotype-resolved chromosome-scale genome for Quercus rubra L. provides insights into the genetics of adaptive traits for red oak species.</title>
        <authorList>
            <person name="Kapoor B."/>
            <person name="Jenkins J."/>
            <person name="Schmutz J."/>
            <person name="Zhebentyayeva T."/>
            <person name="Kuelheim C."/>
            <person name="Coggeshall M."/>
            <person name="Heim C."/>
            <person name="Lasky J.R."/>
            <person name="Leites L."/>
            <person name="Islam-Faridi N."/>
            <person name="Romero-Severson J."/>
            <person name="DeLeo V.L."/>
            <person name="Lucas S.M."/>
            <person name="Lazic D."/>
            <person name="Gailing O."/>
            <person name="Carlson J."/>
            <person name="Staton M."/>
        </authorList>
    </citation>
    <scope>NUCLEOTIDE SEQUENCE [LARGE SCALE GENOMIC DNA]</scope>
    <source>
        <strain evidence="1">Pseudo-F2</strain>
    </source>
</reference>
<dbReference type="AlphaFoldDB" id="A0AAN7EHC0"/>
<gene>
    <name evidence="1" type="ORF">RGQ29_030339</name>
</gene>